<proteinExistence type="predicted"/>
<reference evidence="1 2" key="1">
    <citation type="submission" date="2021-06" db="EMBL/GenBank/DDBJ databases">
        <title>Caerostris extrusa draft genome.</title>
        <authorList>
            <person name="Kono N."/>
            <person name="Arakawa K."/>
        </authorList>
    </citation>
    <scope>NUCLEOTIDE SEQUENCE [LARGE SCALE GENOMIC DNA]</scope>
</reference>
<dbReference type="EMBL" id="BPLR01015192">
    <property type="protein sequence ID" value="GIY74262.1"/>
    <property type="molecule type" value="Genomic_DNA"/>
</dbReference>
<comment type="caution">
    <text evidence="1">The sequence shown here is derived from an EMBL/GenBank/DDBJ whole genome shotgun (WGS) entry which is preliminary data.</text>
</comment>
<evidence type="ECO:0000313" key="2">
    <source>
        <dbReference type="Proteomes" id="UP001054945"/>
    </source>
</evidence>
<name>A0AAV4VVF8_CAEEX</name>
<dbReference type="AlphaFoldDB" id="A0AAV4VVF8"/>
<protein>
    <submittedName>
        <fullName evidence="1">Uncharacterized protein</fullName>
    </submittedName>
</protein>
<keyword evidence="2" id="KW-1185">Reference proteome</keyword>
<organism evidence="1 2">
    <name type="scientific">Caerostris extrusa</name>
    <name type="common">Bark spider</name>
    <name type="synonym">Caerostris bankana</name>
    <dbReference type="NCBI Taxonomy" id="172846"/>
    <lineage>
        <taxon>Eukaryota</taxon>
        <taxon>Metazoa</taxon>
        <taxon>Ecdysozoa</taxon>
        <taxon>Arthropoda</taxon>
        <taxon>Chelicerata</taxon>
        <taxon>Arachnida</taxon>
        <taxon>Araneae</taxon>
        <taxon>Araneomorphae</taxon>
        <taxon>Entelegynae</taxon>
        <taxon>Araneoidea</taxon>
        <taxon>Araneidae</taxon>
        <taxon>Caerostris</taxon>
    </lineage>
</organism>
<sequence length="86" mass="9455">MKCEPIQMFFIHLEKNLLSPNVLGITKQTQASKNFASINMLATVLKSNEKDISVPLKRNLVVSNAMFLGPDGPVAGAQCHRFPVES</sequence>
<accession>A0AAV4VVF8</accession>
<gene>
    <name evidence="1" type="ORF">CEXT_41951</name>
</gene>
<evidence type="ECO:0000313" key="1">
    <source>
        <dbReference type="EMBL" id="GIY74262.1"/>
    </source>
</evidence>
<dbReference type="Proteomes" id="UP001054945">
    <property type="component" value="Unassembled WGS sequence"/>
</dbReference>